<organism evidence="1">
    <name type="scientific">marine sediment metagenome</name>
    <dbReference type="NCBI Taxonomy" id="412755"/>
    <lineage>
        <taxon>unclassified sequences</taxon>
        <taxon>metagenomes</taxon>
        <taxon>ecological metagenomes</taxon>
    </lineage>
</organism>
<dbReference type="EMBL" id="LAZR01024087">
    <property type="protein sequence ID" value="KKL76306.1"/>
    <property type="molecule type" value="Genomic_DNA"/>
</dbReference>
<feature type="non-terminal residue" evidence="1">
    <location>
        <position position="35"/>
    </location>
</feature>
<accession>A0A0F9FD09</accession>
<proteinExistence type="predicted"/>
<reference evidence="1" key="1">
    <citation type="journal article" date="2015" name="Nature">
        <title>Complex archaea that bridge the gap between prokaryotes and eukaryotes.</title>
        <authorList>
            <person name="Spang A."/>
            <person name="Saw J.H."/>
            <person name="Jorgensen S.L."/>
            <person name="Zaremba-Niedzwiedzka K."/>
            <person name="Martijn J."/>
            <person name="Lind A.E."/>
            <person name="van Eijk R."/>
            <person name="Schleper C."/>
            <person name="Guy L."/>
            <person name="Ettema T.J."/>
        </authorList>
    </citation>
    <scope>NUCLEOTIDE SEQUENCE</scope>
</reference>
<name>A0A0F9FD09_9ZZZZ</name>
<comment type="caution">
    <text evidence="1">The sequence shown here is derived from an EMBL/GenBank/DDBJ whole genome shotgun (WGS) entry which is preliminary data.</text>
</comment>
<gene>
    <name evidence="1" type="ORF">LCGC14_2046180</name>
</gene>
<sequence length="35" mass="4014">MISSSPVIAPHKKFKPCFERKDYYVMNQPAITTGK</sequence>
<protein>
    <submittedName>
        <fullName evidence="1">Uncharacterized protein</fullName>
    </submittedName>
</protein>
<dbReference type="AlphaFoldDB" id="A0A0F9FD09"/>
<evidence type="ECO:0000313" key="1">
    <source>
        <dbReference type="EMBL" id="KKL76306.1"/>
    </source>
</evidence>